<gene>
    <name evidence="1" type="ORF">OTU49_014660</name>
</gene>
<dbReference type="InterPro" id="IPR027417">
    <property type="entry name" value="P-loop_NTPase"/>
</dbReference>
<protein>
    <recommendedName>
        <fullName evidence="3">DZIP3-like HEPN domain-containing protein</fullName>
    </recommendedName>
</protein>
<evidence type="ECO:0000313" key="2">
    <source>
        <dbReference type="Proteomes" id="UP001445076"/>
    </source>
</evidence>
<evidence type="ECO:0008006" key="3">
    <source>
        <dbReference type="Google" id="ProtNLM"/>
    </source>
</evidence>
<comment type="caution">
    <text evidence="1">The sequence shown here is derived from an EMBL/GenBank/DDBJ whole genome shotgun (WGS) entry which is preliminary data.</text>
</comment>
<proteinExistence type="predicted"/>
<sequence length="269" mass="30502">MAFTGPSGDNRLNYARHSRFIRTIGQSIMYQAYLWLYQGGSLTLFQYLNSLPKGLNGLEKHTVDDIKAERDLTNMDITSLYKVMQRACGLSIEDRAWYTKPKSEKDTTLEQALHQLKLERNKLLHKDPTTFIKVSDSELDSAMALLKTLYRNILVLAAEKGKVEPNTLKVAITKMEEDLRQERYSESGITESEFLKISVQDLTEKNQEEGLESFPSEYVEVRLSKENQDISPSQIPLKDLLVQTCKEGDKPQVMVVVGETGAGKTSLCQ</sequence>
<keyword evidence="2" id="KW-1185">Reference proteome</keyword>
<dbReference type="EMBL" id="JARKIK010005496">
    <property type="protein sequence ID" value="KAK8718547.1"/>
    <property type="molecule type" value="Genomic_DNA"/>
</dbReference>
<dbReference type="AlphaFoldDB" id="A0AAW0VNK9"/>
<evidence type="ECO:0000313" key="1">
    <source>
        <dbReference type="EMBL" id="KAK8718547.1"/>
    </source>
</evidence>
<accession>A0AAW0VNK9</accession>
<organism evidence="1 2">
    <name type="scientific">Cherax quadricarinatus</name>
    <name type="common">Australian red claw crayfish</name>
    <dbReference type="NCBI Taxonomy" id="27406"/>
    <lineage>
        <taxon>Eukaryota</taxon>
        <taxon>Metazoa</taxon>
        <taxon>Ecdysozoa</taxon>
        <taxon>Arthropoda</taxon>
        <taxon>Crustacea</taxon>
        <taxon>Multicrustacea</taxon>
        <taxon>Malacostraca</taxon>
        <taxon>Eumalacostraca</taxon>
        <taxon>Eucarida</taxon>
        <taxon>Decapoda</taxon>
        <taxon>Pleocyemata</taxon>
        <taxon>Astacidea</taxon>
        <taxon>Parastacoidea</taxon>
        <taxon>Parastacidae</taxon>
        <taxon>Cherax</taxon>
    </lineage>
</organism>
<name>A0AAW0VNK9_CHEQU</name>
<dbReference type="SUPFAM" id="SSF52540">
    <property type="entry name" value="P-loop containing nucleoside triphosphate hydrolases"/>
    <property type="match status" value="1"/>
</dbReference>
<reference evidence="1 2" key="1">
    <citation type="journal article" date="2024" name="BMC Genomics">
        <title>Genome assembly of redclaw crayfish (Cherax quadricarinatus) provides insights into its immune adaptation and hypoxia tolerance.</title>
        <authorList>
            <person name="Liu Z."/>
            <person name="Zheng J."/>
            <person name="Li H."/>
            <person name="Fang K."/>
            <person name="Wang S."/>
            <person name="He J."/>
            <person name="Zhou D."/>
            <person name="Weng S."/>
            <person name="Chi M."/>
            <person name="Gu Z."/>
            <person name="He J."/>
            <person name="Li F."/>
            <person name="Wang M."/>
        </authorList>
    </citation>
    <scope>NUCLEOTIDE SEQUENCE [LARGE SCALE GENOMIC DNA]</scope>
    <source>
        <strain evidence="1">ZL_2023a</strain>
    </source>
</reference>
<dbReference type="Proteomes" id="UP001445076">
    <property type="component" value="Unassembled WGS sequence"/>
</dbReference>